<reference evidence="1 2" key="1">
    <citation type="submission" date="2014-06" db="EMBL/GenBank/DDBJ databases">
        <authorList>
            <person name="Le Roux F."/>
        </authorList>
    </citation>
    <scope>NUCLEOTIDE SEQUENCE [LARGE SCALE GENOMIC DNA]</scope>
    <source>
        <strain evidence="1 2">J2-31</strain>
    </source>
</reference>
<dbReference type="Proteomes" id="UP000041625">
    <property type="component" value="Unassembled WGS sequence"/>
</dbReference>
<organism evidence="1 2">
    <name type="scientific">Vibrio coralliirubri</name>
    <dbReference type="NCBI Taxonomy" id="1516159"/>
    <lineage>
        <taxon>Bacteria</taxon>
        <taxon>Pseudomonadati</taxon>
        <taxon>Pseudomonadota</taxon>
        <taxon>Gammaproteobacteria</taxon>
        <taxon>Vibrionales</taxon>
        <taxon>Vibrionaceae</taxon>
        <taxon>Vibrio</taxon>
    </lineage>
</organism>
<name>A0AA86X9D1_9VIBR</name>
<evidence type="ECO:0000313" key="1">
    <source>
        <dbReference type="EMBL" id="CDT58857.1"/>
    </source>
</evidence>
<comment type="caution">
    <text evidence="1">The sequence shown here is derived from an EMBL/GenBank/DDBJ whole genome shotgun (WGS) entry which is preliminary data.</text>
</comment>
<dbReference type="EMBL" id="CCKJ01000032">
    <property type="protein sequence ID" value="CDT58857.1"/>
    <property type="molecule type" value="Genomic_DNA"/>
</dbReference>
<protein>
    <submittedName>
        <fullName evidence="1">Uncharacterized protein</fullName>
    </submittedName>
</protein>
<gene>
    <name evidence="1" type="ORF">VCR31J2_1270353</name>
</gene>
<sequence length="41" mass="4919">MVRKCLAARWFGTRVDYIGCVAEQSEDCMLDLLVIHNWRYR</sequence>
<dbReference type="AlphaFoldDB" id="A0AA86X9D1"/>
<keyword evidence="2" id="KW-1185">Reference proteome</keyword>
<evidence type="ECO:0000313" key="2">
    <source>
        <dbReference type="Proteomes" id="UP000041625"/>
    </source>
</evidence>
<accession>A0AA86X9D1</accession>
<proteinExistence type="predicted"/>